<dbReference type="InterPro" id="IPR013783">
    <property type="entry name" value="Ig-like_fold"/>
</dbReference>
<dbReference type="STRING" id="195103.CPF_0122"/>
<dbReference type="HOGENOM" id="CLU_252565_0_0_9"/>
<dbReference type="KEGG" id="cpf:CPF_0122"/>
<dbReference type="EMBL" id="CP000246">
    <property type="protein sequence ID" value="ABG82513.1"/>
    <property type="molecule type" value="Genomic_DNA"/>
</dbReference>
<gene>
    <name evidence="3" type="ordered locus">CPF_0122</name>
</gene>
<feature type="transmembrane region" description="Helical" evidence="1">
    <location>
        <begin position="1403"/>
        <end position="1422"/>
    </location>
</feature>
<dbReference type="Gene3D" id="2.60.40.10">
    <property type="entry name" value="Immunoglobulins"/>
    <property type="match status" value="2"/>
</dbReference>
<evidence type="ECO:0000313" key="3">
    <source>
        <dbReference type="EMBL" id="ABG82513.1"/>
    </source>
</evidence>
<organism evidence="3 4">
    <name type="scientific">Clostridium perfringens (strain ATCC 13124 / DSM 756 / JCM 1290 / NCIMB 6125 / NCTC 8237 / Type A)</name>
    <dbReference type="NCBI Taxonomy" id="195103"/>
    <lineage>
        <taxon>Bacteria</taxon>
        <taxon>Bacillati</taxon>
        <taxon>Bacillota</taxon>
        <taxon>Clostridia</taxon>
        <taxon>Eubacteriales</taxon>
        <taxon>Clostridiaceae</taxon>
        <taxon>Clostridium</taxon>
    </lineage>
</organism>
<sequence length="1429" mass="159586">MNIIKKNFRYQVFALFLILPFITNMFSSLFVVYAKDVNFFTDDLYFSSDNKIISSQNSSPIKVKVNSLLNFELSSDNLEDSTVEVILPKGISLNEKETIKFSNNSVVKETTKDSLEKLIFKFDQQKRKINFVLNINQTGSFEFFAQTHRKNGKYYKSYSVKINSEDLNNNFSNEKKADINVETKENTSFYNSSNNIIANEVKENDLSKSVEKKGINVDLTYEPMNSEIYSGETGVYQLNFKVTGSTINIGKATLEISLPNTNGGETALGSSLDELEIEGVKPRYDKDLNKLVYEFTSLKSGQSYRTVVKIITTNGIVGNDSKMVSKATLIKNDSPTISSGDVVINVKSETPVSITKSYIGVKDKSPDYNPKPGDIIAWKVNASVKYKKTGLAFIKPGTNITISDAIQPELTYNSTTSSVNPESNNNILTWNFKAPDIESQKKLADLENDIWTTSFIVYTKVKDTVKDYLIVSNKVDFSLTNISNLPVQNSSNVAYATIAKGGVNISPVYGNFYTGVNTGPANGFGALANVLSPNPEPVVTDTANLGFQLQYRIVPGRYWNVNKNMPKPSPPNPENDSIVTDSKGKFYPLNIFSLLKNGYKNISLYRIIDTNLNLQGIDFYVPKKRAQTDEPMGYFSKIPDTTVVMEVNSKDNFISKEVSYDNISFSSNGNGYKHLTREELGLSPNDKVLSYTVKYENKDNSVIAGNFQVNVNDYYGIKQGYVGKVTNTSYFSATLSDGTLFYRKPNPDLDDKSTVGPRSAIVVAQEKYNPVARLEAYLQKASGNVVTLGGNRLQVNFFNDYSSQADMSEPLMVSVLLPKGVFVNTKNPDEKMSYFDRKGNEVKDGGRYVVIDNYNGTGQQLIRATWDKKLLHPNEYLNFAVNVNITVDTPQQSKVIAYGTSGNQVLEAPVTSDHYSIKENDSDDINGDNDTMQIRIKTEQDYQVAGNKNLIITKEVKGNLDKDYSKFGHVNIGKQFSYRLTLNNTTGENIQKLGFIDVLPSVGDLGITDNVSRGSMFTPTLVGEIVVPDSWKGKTTVYYSTAKNPSRSDLYKYVDYPANAVRPVNPPNAENPEWKTANQVSDWSEIHSFKIELNQGANWVPGQNLSMTFNMQAPVNPDKSLLDKNIPELERAAWNSFAVTTNGLLAVEPQRVGIVIVDSEVTINLNKVDASNGNVLPGAHFKLLNENKENISELETNDKGNLTFKNINSGTYYLEETKAPLGYKLNNKKYKIIISKDGQVTVDNIDDNLNILSSKINEISLVMKNNELLGSIKIKKVDRDDTKKVLEGASFAIATSEEDALNKRFIKVSNNGELVYPNDKRYNDQLKNYEVISDKNGLATFSNLKLNESNGNIYYLVETKAPKNYELLDTYLKVTATEEGAESLILVKNKRNLVMPSTGSNLILVYIISGLFITITMLFIFFKKSRRYI</sequence>
<reference evidence="3 4" key="1">
    <citation type="journal article" date="2006" name="Genome Res.">
        <title>Skewed genomic variability in strains of the toxigenic bacterial pathogen, Clostridium perfringens.</title>
        <authorList>
            <person name="Myers G.S."/>
            <person name="Rasko D.A."/>
            <person name="Cheung J.K."/>
            <person name="Ravel J."/>
            <person name="Seshadri R."/>
            <person name="Deboy R.T."/>
            <person name="Ren Q."/>
            <person name="Varga J."/>
            <person name="Awad M.M."/>
            <person name="Brinkac L.M."/>
            <person name="Daugherty S.C."/>
            <person name="Haft D.H."/>
            <person name="Dodson R.J."/>
            <person name="Madupu R."/>
            <person name="Nelson W.C."/>
            <person name="Rosovitz M.J."/>
            <person name="Sullivan S.A."/>
            <person name="Khouri H."/>
            <person name="Dimitrov G.I."/>
            <person name="Watkins K.L."/>
            <person name="Mulligan S."/>
            <person name="Benton J."/>
            <person name="Radune D."/>
            <person name="Fisher D.J."/>
            <person name="Atkins H.S."/>
            <person name="Hiscox T."/>
            <person name="Jost B.H."/>
            <person name="Billington S.J."/>
            <person name="Songer J.G."/>
            <person name="McClane B.A."/>
            <person name="Titball R.W."/>
            <person name="Rood J.I."/>
            <person name="Melville S.B."/>
            <person name="Paulsen I.T."/>
        </authorList>
    </citation>
    <scope>NUCLEOTIDE SEQUENCE [LARGE SCALE GENOMIC DNA]</scope>
    <source>
        <strain evidence="4">ATCC 13124 / DSM 756 / JCM 1290 / NCIMB 6125 / NCTC 8237 / S 107 / Type A</strain>
    </source>
</reference>
<keyword evidence="1" id="KW-0812">Transmembrane</keyword>
<dbReference type="PaxDb" id="195103-CPF_0122"/>
<dbReference type="InterPro" id="IPR041033">
    <property type="entry name" value="SpaA_PFL_dom_1"/>
</dbReference>
<evidence type="ECO:0000256" key="1">
    <source>
        <dbReference type="SAM" id="Phobius"/>
    </source>
</evidence>
<accession>A0A0H2YNN8</accession>
<feature type="domain" description="SpaA-like prealbumin fold" evidence="2">
    <location>
        <begin position="1270"/>
        <end position="1384"/>
    </location>
</feature>
<dbReference type="SUPFAM" id="SSF49478">
    <property type="entry name" value="Cna protein B-type domain"/>
    <property type="match status" value="1"/>
</dbReference>
<feature type="domain" description="SpaA-like prealbumin fold" evidence="2">
    <location>
        <begin position="1162"/>
        <end position="1243"/>
    </location>
</feature>
<dbReference type="Pfam" id="PF17802">
    <property type="entry name" value="SpaA"/>
    <property type="match status" value="2"/>
</dbReference>
<keyword evidence="1" id="KW-0472">Membrane</keyword>
<dbReference type="Proteomes" id="UP000001823">
    <property type="component" value="Chromosome"/>
</dbReference>
<evidence type="ECO:0000259" key="2">
    <source>
        <dbReference type="Pfam" id="PF17802"/>
    </source>
</evidence>
<evidence type="ECO:0000313" key="4">
    <source>
        <dbReference type="Proteomes" id="UP000001823"/>
    </source>
</evidence>
<proteinExistence type="predicted"/>
<name>A0A0H2YNN8_CLOP1</name>
<dbReference type="RefSeq" id="WP_011590070.1">
    <property type="nucleotide sequence ID" value="NC_008261.1"/>
</dbReference>
<protein>
    <submittedName>
        <fullName evidence="3">Cna protein B-type domain protein</fullName>
    </submittedName>
</protein>
<keyword evidence="4" id="KW-1185">Reference proteome</keyword>
<dbReference type="eggNOG" id="COG4932">
    <property type="taxonomic scope" value="Bacteria"/>
</dbReference>
<keyword evidence="1" id="KW-1133">Transmembrane helix</keyword>